<accession>A0A1I0V406</accession>
<gene>
    <name evidence="1" type="ORF">SAMN04488528_1001143</name>
</gene>
<dbReference type="Proteomes" id="UP000198619">
    <property type="component" value="Unassembled WGS sequence"/>
</dbReference>
<dbReference type="EMBL" id="FOKI01000001">
    <property type="protein sequence ID" value="SFA70992.1"/>
    <property type="molecule type" value="Genomic_DNA"/>
</dbReference>
<dbReference type="RefSeq" id="WP_177199269.1">
    <property type="nucleotide sequence ID" value="NZ_FOKI01000001.1"/>
</dbReference>
<protein>
    <submittedName>
        <fullName evidence="1">Uncharacterized protein</fullName>
    </submittedName>
</protein>
<evidence type="ECO:0000313" key="1">
    <source>
        <dbReference type="EMBL" id="SFA70992.1"/>
    </source>
</evidence>
<evidence type="ECO:0000313" key="2">
    <source>
        <dbReference type="Proteomes" id="UP000198619"/>
    </source>
</evidence>
<reference evidence="1 2" key="1">
    <citation type="submission" date="2016-10" db="EMBL/GenBank/DDBJ databases">
        <authorList>
            <person name="de Groot N.N."/>
        </authorList>
    </citation>
    <scope>NUCLEOTIDE SEQUENCE [LARGE SCALE GENOMIC DNA]</scope>
    <source>
        <strain evidence="1 2">DSM 12271</strain>
    </source>
</reference>
<dbReference type="AlphaFoldDB" id="A0A1I0V406"/>
<proteinExistence type="predicted"/>
<organism evidence="1 2">
    <name type="scientific">Clostridium frigidicarnis</name>
    <dbReference type="NCBI Taxonomy" id="84698"/>
    <lineage>
        <taxon>Bacteria</taxon>
        <taxon>Bacillati</taxon>
        <taxon>Bacillota</taxon>
        <taxon>Clostridia</taxon>
        <taxon>Eubacteriales</taxon>
        <taxon>Clostridiaceae</taxon>
        <taxon>Clostridium</taxon>
    </lineage>
</organism>
<name>A0A1I0V406_9CLOT</name>
<keyword evidence="2" id="KW-1185">Reference proteome</keyword>
<sequence length="52" mass="6236">MYDAKKLENENEDENQSKRFETISDRGYFFNQTQSPLGRTKLSYVPKENLFK</sequence>